<dbReference type="RefSeq" id="WP_094486903.1">
    <property type="nucleotide sequence ID" value="NZ_NOXX01000210.1"/>
</dbReference>
<proteinExistence type="predicted"/>
<evidence type="ECO:0000313" key="3">
    <source>
        <dbReference type="Proteomes" id="UP000216035"/>
    </source>
</evidence>
<name>A0A255ZN97_9FLAO</name>
<dbReference type="OrthoDB" id="661524at2"/>
<comment type="caution">
    <text evidence="2">The sequence shown here is derived from an EMBL/GenBank/DDBJ whole genome shotgun (WGS) entry which is preliminary data.</text>
</comment>
<evidence type="ECO:0000313" key="1">
    <source>
        <dbReference type="EMBL" id="OYQ41989.1"/>
    </source>
</evidence>
<organism evidence="2 3">
    <name type="scientific">Flavobacterium aurantiibacter</name>
    <dbReference type="NCBI Taxonomy" id="2023067"/>
    <lineage>
        <taxon>Bacteria</taxon>
        <taxon>Pseudomonadati</taxon>
        <taxon>Bacteroidota</taxon>
        <taxon>Flavobacteriia</taxon>
        <taxon>Flavobacteriales</taxon>
        <taxon>Flavobacteriaceae</taxon>
        <taxon>Flavobacterium</taxon>
    </lineage>
</organism>
<gene>
    <name evidence="2" type="ORF">CHX27_11375</name>
    <name evidence="1" type="ORF">CHX27_12550</name>
</gene>
<dbReference type="EMBL" id="NOXX01000216">
    <property type="protein sequence ID" value="OYQ41989.1"/>
    <property type="molecule type" value="Genomic_DNA"/>
</dbReference>
<reference evidence="2 3" key="1">
    <citation type="submission" date="2017-07" db="EMBL/GenBank/DDBJ databases">
        <title>Flavobacterium cyanobacteriorum sp. nov., isolated from cyanobacterial aggregates in a eutrophic lake.</title>
        <authorList>
            <person name="Cai H."/>
        </authorList>
    </citation>
    <scope>NUCLEOTIDE SEQUENCE [LARGE SCALE GENOMIC DNA]</scope>
    <source>
        <strain evidence="2 3">TH167</strain>
    </source>
</reference>
<dbReference type="EMBL" id="NOXX01000210">
    <property type="protein sequence ID" value="OYQ42891.1"/>
    <property type="molecule type" value="Genomic_DNA"/>
</dbReference>
<evidence type="ECO:0000313" key="2">
    <source>
        <dbReference type="EMBL" id="OYQ42891.1"/>
    </source>
</evidence>
<accession>A0A255ZN97</accession>
<protein>
    <submittedName>
        <fullName evidence="2">Uncharacterized protein</fullName>
    </submittedName>
</protein>
<dbReference type="Proteomes" id="UP000216035">
    <property type="component" value="Unassembled WGS sequence"/>
</dbReference>
<dbReference type="AlphaFoldDB" id="A0A255ZN97"/>
<sequence>MSTNNDSGRVITLEEACQYTHAYQSANPNAIFSYYVSTENLNLILQQSGCVGLRIYNGYNLQSKQSNIVLVGVDEKGNDMTNGVLLDEFVSCPPSCPTSSPLMKD</sequence>
<keyword evidence="3" id="KW-1185">Reference proteome</keyword>